<proteinExistence type="predicted"/>
<dbReference type="Proteomes" id="UP000007881">
    <property type="component" value="Chromosome"/>
</dbReference>
<dbReference type="EMBL" id="AP012338">
    <property type="protein sequence ID" value="BAM04068.1"/>
    <property type="molecule type" value="Genomic_DNA"/>
</dbReference>
<keyword evidence="2" id="KW-1185">Reference proteome</keyword>
<dbReference type="eggNOG" id="COG0491">
    <property type="taxonomic scope" value="Bacteria"/>
</dbReference>
<dbReference type="RefSeq" id="WP_014437286.1">
    <property type="nucleotide sequence ID" value="NC_017080.1"/>
</dbReference>
<organism evidence="1 2">
    <name type="scientific">Phycisphaera mikurensis (strain NBRC 102666 / KCTC 22515 / FYK2301M01)</name>
    <dbReference type="NCBI Taxonomy" id="1142394"/>
    <lineage>
        <taxon>Bacteria</taxon>
        <taxon>Pseudomonadati</taxon>
        <taxon>Planctomycetota</taxon>
        <taxon>Phycisphaerae</taxon>
        <taxon>Phycisphaerales</taxon>
        <taxon>Phycisphaeraceae</taxon>
        <taxon>Phycisphaera</taxon>
    </lineage>
</organism>
<dbReference type="OrthoDB" id="2373347at2"/>
<dbReference type="KEGG" id="phm:PSMK_19090"/>
<dbReference type="HOGENOM" id="CLU_1004397_0_0_0"/>
<dbReference type="PANTHER" id="PTHR36839">
    <property type="entry name" value="METALLO-BETA-LACTAMASE FAMILY PROTEIN (AFU_ORTHOLOGUE AFUA_5G12770)"/>
    <property type="match status" value="1"/>
</dbReference>
<dbReference type="SUPFAM" id="SSF56281">
    <property type="entry name" value="Metallo-hydrolase/oxidoreductase"/>
    <property type="match status" value="1"/>
</dbReference>
<gene>
    <name evidence="1" type="ordered locus">PSMK_19090</name>
</gene>
<dbReference type="AlphaFoldDB" id="I0IFN0"/>
<reference evidence="1 2" key="1">
    <citation type="submission" date="2012-02" db="EMBL/GenBank/DDBJ databases">
        <title>Complete genome sequence of Phycisphaera mikurensis NBRC 102666.</title>
        <authorList>
            <person name="Ankai A."/>
            <person name="Hosoyama A."/>
            <person name="Terui Y."/>
            <person name="Sekine M."/>
            <person name="Fukai R."/>
            <person name="Kato Y."/>
            <person name="Nakamura S."/>
            <person name="Yamada-Narita S."/>
            <person name="Kawakoshi A."/>
            <person name="Fukunaga Y."/>
            <person name="Yamazaki S."/>
            <person name="Fujita N."/>
        </authorList>
    </citation>
    <scope>NUCLEOTIDE SEQUENCE [LARGE SCALE GENOMIC DNA]</scope>
    <source>
        <strain evidence="2">NBRC 102666 / KCTC 22515 / FYK2301M01</strain>
    </source>
</reference>
<dbReference type="InterPro" id="IPR036866">
    <property type="entry name" value="RibonucZ/Hydroxyglut_hydro"/>
</dbReference>
<accession>I0IFN0</accession>
<evidence type="ECO:0000313" key="2">
    <source>
        <dbReference type="Proteomes" id="UP000007881"/>
    </source>
</evidence>
<evidence type="ECO:0008006" key="3">
    <source>
        <dbReference type="Google" id="ProtNLM"/>
    </source>
</evidence>
<dbReference type="PANTHER" id="PTHR36839:SF1">
    <property type="entry name" value="METALLO-BETA-LACTAMASE FAMILY PROTEIN (AFU_ORTHOLOGUE AFUA_5G12770)"/>
    <property type="match status" value="1"/>
</dbReference>
<sequence length="281" mass="30270">MLSPYVCENCGFWQKRPAEPVACPVCEDYRHPLPPGGYAFATPAQVDARQAVSWDEPLPGVTRFTTTPSIGIGSSGYLIETPGGNAHFDGCGWYDEAALDHLQARGGVAFLAASHAHVYGGLWRVADRFEPRAVFQAEALPWCQAFSVTLPFDEAWELAPGFALHRTAGHTPDHTVLHDAVNGRLYCGDALKFTFPEQGQTVGVAETISTHKAYDAHIPITHGDARRYRDLFASLDFDAVITPWEVVTSGGKAAAMALLDAQLAGDPSADPFPIPEPAPNA</sequence>
<name>I0IFN0_PHYMF</name>
<dbReference type="STRING" id="1142394.PSMK_19090"/>
<protein>
    <recommendedName>
        <fullName evidence="3">Metallo-beta-lactamase domain-containing protein</fullName>
    </recommendedName>
</protein>
<dbReference type="Gene3D" id="3.60.15.10">
    <property type="entry name" value="Ribonuclease Z/Hydroxyacylglutathione hydrolase-like"/>
    <property type="match status" value="1"/>
</dbReference>
<evidence type="ECO:0000313" key="1">
    <source>
        <dbReference type="EMBL" id="BAM04068.1"/>
    </source>
</evidence>